<proteinExistence type="predicted"/>
<dbReference type="InterPro" id="IPR014099">
    <property type="entry name" value="Spore_coat_GerQ"/>
</dbReference>
<gene>
    <name evidence="1" type="primary">gerQ</name>
    <name evidence="1" type="ORF">IAD46_00805</name>
</gene>
<organism evidence="1 2">
    <name type="scientific">Candidatus Pelethenecus faecipullorum</name>
    <dbReference type="NCBI Taxonomy" id="2840900"/>
    <lineage>
        <taxon>Bacteria</taxon>
        <taxon>Bacillati</taxon>
        <taxon>Mycoplasmatota</taxon>
        <taxon>Mollicutes</taxon>
        <taxon>Candidatus Pelethenecus</taxon>
    </lineage>
</organism>
<sequence length="120" mass="14369">MNYYYPPMYPYGYTNYYPGNTYYPQMQPQNTDMTDEQSYIENILRLNLGKMVSVYMNFENSQWGSKIFKGKLEAAGKDHIIISDVQTNMRYLLLTIYLDYVTFDEEINYYYPYQNTPKGV</sequence>
<keyword evidence="1" id="KW-0946">Virion</keyword>
<dbReference type="NCBIfam" id="TIGR02728">
    <property type="entry name" value="spore_gerQ"/>
    <property type="match status" value="1"/>
</dbReference>
<protein>
    <submittedName>
        <fullName evidence="1">Spore coat protein GerQ</fullName>
    </submittedName>
</protein>
<dbReference type="Pfam" id="PF09671">
    <property type="entry name" value="Spore_GerQ"/>
    <property type="match status" value="1"/>
</dbReference>
<keyword evidence="1" id="KW-0167">Capsid protein</keyword>
<comment type="caution">
    <text evidence="1">The sequence shown here is derived from an EMBL/GenBank/DDBJ whole genome shotgun (WGS) entry which is preliminary data.</text>
</comment>
<reference evidence="1" key="2">
    <citation type="journal article" date="2021" name="PeerJ">
        <title>Extensive microbial diversity within the chicken gut microbiome revealed by metagenomics and culture.</title>
        <authorList>
            <person name="Gilroy R."/>
            <person name="Ravi A."/>
            <person name="Getino M."/>
            <person name="Pursley I."/>
            <person name="Horton D.L."/>
            <person name="Alikhan N.F."/>
            <person name="Baker D."/>
            <person name="Gharbi K."/>
            <person name="Hall N."/>
            <person name="Watson M."/>
            <person name="Adriaenssens E.M."/>
            <person name="Foster-Nyarko E."/>
            <person name="Jarju S."/>
            <person name="Secka A."/>
            <person name="Antonio M."/>
            <person name="Oren A."/>
            <person name="Chaudhuri R.R."/>
            <person name="La Ragione R."/>
            <person name="Hildebrand F."/>
            <person name="Pallen M.J."/>
        </authorList>
    </citation>
    <scope>NUCLEOTIDE SEQUENCE</scope>
    <source>
        <strain evidence="1">ChiW17-6978</strain>
    </source>
</reference>
<dbReference type="Proteomes" id="UP000886758">
    <property type="component" value="Unassembled WGS sequence"/>
</dbReference>
<name>A0A9D1GQE3_9MOLU</name>
<dbReference type="EMBL" id="DVLF01000028">
    <property type="protein sequence ID" value="HIT49543.1"/>
    <property type="molecule type" value="Genomic_DNA"/>
</dbReference>
<evidence type="ECO:0000313" key="1">
    <source>
        <dbReference type="EMBL" id="HIT49543.1"/>
    </source>
</evidence>
<dbReference type="AlphaFoldDB" id="A0A9D1GQE3"/>
<accession>A0A9D1GQE3</accession>
<reference evidence="1" key="1">
    <citation type="submission" date="2020-10" db="EMBL/GenBank/DDBJ databases">
        <authorList>
            <person name="Gilroy R."/>
        </authorList>
    </citation>
    <scope>NUCLEOTIDE SEQUENCE</scope>
    <source>
        <strain evidence="1">ChiW17-6978</strain>
    </source>
</reference>
<evidence type="ECO:0000313" key="2">
    <source>
        <dbReference type="Proteomes" id="UP000886758"/>
    </source>
</evidence>